<evidence type="ECO:0000313" key="4">
    <source>
        <dbReference type="Proteomes" id="UP000070352"/>
    </source>
</evidence>
<evidence type="ECO:0000259" key="2">
    <source>
        <dbReference type="Pfam" id="PF07331"/>
    </source>
</evidence>
<gene>
    <name evidence="3" type="ORF">U473_11575</name>
</gene>
<comment type="caution">
    <text evidence="3">The sequence shown here is derived from an EMBL/GenBank/DDBJ whole genome shotgun (WGS) entry which is preliminary data.</text>
</comment>
<dbReference type="STRING" id="1413211.U473_11575"/>
<keyword evidence="1" id="KW-1133">Transmembrane helix</keyword>
<dbReference type="InterPro" id="IPR009936">
    <property type="entry name" value="DUF1468"/>
</dbReference>
<keyword evidence="1" id="KW-0812">Transmembrane</keyword>
<dbReference type="RefSeq" id="WP_068726491.1">
    <property type="nucleotide sequence ID" value="NZ_LSKU01000001.1"/>
</dbReference>
<name>A0A135L6G3_9BACI</name>
<evidence type="ECO:0000256" key="1">
    <source>
        <dbReference type="SAM" id="Phobius"/>
    </source>
</evidence>
<organism evidence="3 4">
    <name type="scientific">Tepidibacillus decaturensis</name>
    <dbReference type="NCBI Taxonomy" id="1413211"/>
    <lineage>
        <taxon>Bacteria</taxon>
        <taxon>Bacillati</taxon>
        <taxon>Bacillota</taxon>
        <taxon>Bacilli</taxon>
        <taxon>Bacillales</taxon>
        <taxon>Bacillaceae</taxon>
        <taxon>Tepidibacillus</taxon>
    </lineage>
</organism>
<proteinExistence type="predicted"/>
<reference evidence="3 4" key="1">
    <citation type="submission" date="2016-02" db="EMBL/GenBank/DDBJ databases">
        <title>Draft Genome for Tepidibacillus decaturensis nov. sp. Strain Z9, an Anaerobic, Moderately Thermophilic and Heterotrophic Bacterium from Deep Subsurface of the Illinois Basin, USA.</title>
        <authorList>
            <person name="Dong Y."/>
            <person name="Chang J.Y."/>
            <person name="Sanford R."/>
            <person name="Fouke B.W."/>
        </authorList>
    </citation>
    <scope>NUCLEOTIDE SEQUENCE [LARGE SCALE GENOMIC DNA]</scope>
    <source>
        <strain evidence="3 4">Z9</strain>
    </source>
</reference>
<dbReference type="AlphaFoldDB" id="A0A135L6G3"/>
<feature type="transmembrane region" description="Helical" evidence="1">
    <location>
        <begin position="122"/>
        <end position="141"/>
    </location>
</feature>
<dbReference type="OrthoDB" id="2426743at2"/>
<accession>A0A135L6G3</accession>
<sequence length="151" mass="17188">MYFNLKKGTLLLSLVFLIVVIVGFIKVQTFPSPTSKTLGPGYMPKVLMSGLSLFALYHIAQSINPKFKDTKVYIGDIKLQIATLLSIVIYLILIKFLGFYVSTTIWLFGIFSIFLEKKYVQSLIYTILLLGIVYGLFGKLLQVNFPRSIFW</sequence>
<dbReference type="EMBL" id="LSKU01000001">
    <property type="protein sequence ID" value="KXG44585.1"/>
    <property type="molecule type" value="Genomic_DNA"/>
</dbReference>
<dbReference type="Proteomes" id="UP000070352">
    <property type="component" value="Unassembled WGS sequence"/>
</dbReference>
<feature type="domain" description="DUF1468" evidence="2">
    <location>
        <begin position="12"/>
        <end position="146"/>
    </location>
</feature>
<feature type="transmembrane region" description="Helical" evidence="1">
    <location>
        <begin position="9"/>
        <end position="30"/>
    </location>
</feature>
<evidence type="ECO:0000313" key="3">
    <source>
        <dbReference type="EMBL" id="KXG44585.1"/>
    </source>
</evidence>
<keyword evidence="4" id="KW-1185">Reference proteome</keyword>
<keyword evidence="1" id="KW-0472">Membrane</keyword>
<protein>
    <recommendedName>
        <fullName evidence="2">DUF1468 domain-containing protein</fullName>
    </recommendedName>
</protein>
<dbReference type="Pfam" id="PF07331">
    <property type="entry name" value="TctB"/>
    <property type="match status" value="1"/>
</dbReference>
<feature type="transmembrane region" description="Helical" evidence="1">
    <location>
        <begin position="42"/>
        <end position="60"/>
    </location>
</feature>